<gene>
    <name evidence="1" type="ORF">ENV17_01230</name>
</gene>
<proteinExistence type="predicted"/>
<accession>A0A7C4BA69</accession>
<sequence length="226" mass="25803">MSSEVYKLAFRLQKAFTPTVHVLVAKVLFTYMITTIVRERGDPGAVNRELFRQGLWGGNLAMLHLAPVDALRRLWKPDPGGVRRFIEVFGSAAWHIFAGHVPSLRTEVLDRRGIVWAEVEEVPGRDAFYKVEAPEGVNTFYFVAGAYEGATQTAYRLLGVEEQWVSMWRPLEGRGICGFYARRDLDPREVEEVVRKRKPEFFDLISWNDSAAILEETLGFSIPRLQ</sequence>
<evidence type="ECO:0000313" key="1">
    <source>
        <dbReference type="EMBL" id="HGI42994.1"/>
    </source>
</evidence>
<organism evidence="1">
    <name type="scientific">Thermofilum pendens</name>
    <dbReference type="NCBI Taxonomy" id="2269"/>
    <lineage>
        <taxon>Archaea</taxon>
        <taxon>Thermoproteota</taxon>
        <taxon>Thermoprotei</taxon>
        <taxon>Thermofilales</taxon>
        <taxon>Thermofilaceae</taxon>
        <taxon>Thermofilum</taxon>
    </lineage>
</organism>
<comment type="caution">
    <text evidence="1">The sequence shown here is derived from an EMBL/GenBank/DDBJ whole genome shotgun (WGS) entry which is preliminary data.</text>
</comment>
<dbReference type="EMBL" id="DTFI01000039">
    <property type="protein sequence ID" value="HGI42994.1"/>
    <property type="molecule type" value="Genomic_DNA"/>
</dbReference>
<reference evidence="1" key="1">
    <citation type="journal article" date="2020" name="mSystems">
        <title>Genome- and Community-Level Interaction Insights into Carbon Utilization and Element Cycling Functions of Hydrothermarchaeota in Hydrothermal Sediment.</title>
        <authorList>
            <person name="Zhou Z."/>
            <person name="Liu Y."/>
            <person name="Xu W."/>
            <person name="Pan J."/>
            <person name="Luo Z.H."/>
            <person name="Li M."/>
        </authorList>
    </citation>
    <scope>NUCLEOTIDE SEQUENCE [LARGE SCALE GENOMIC DNA]</scope>
    <source>
        <strain evidence="1">SpSt-735</strain>
    </source>
</reference>
<protein>
    <submittedName>
        <fullName evidence="1">Uncharacterized protein</fullName>
    </submittedName>
</protein>
<dbReference type="AlphaFoldDB" id="A0A7C4BA69"/>
<name>A0A7C4BA69_THEPE</name>